<evidence type="ECO:0000313" key="3">
    <source>
        <dbReference type="EMBL" id="STO22688.1"/>
    </source>
</evidence>
<protein>
    <submittedName>
        <fullName evidence="3">Uncharacterized protein</fullName>
    </submittedName>
</protein>
<keyword evidence="2" id="KW-0812">Transmembrane</keyword>
<dbReference type="AlphaFoldDB" id="A0A377GED0"/>
<proteinExistence type="predicted"/>
<keyword evidence="2" id="KW-1133">Transmembrane helix</keyword>
<reference evidence="3 4" key="1">
    <citation type="submission" date="2018-06" db="EMBL/GenBank/DDBJ databases">
        <authorList>
            <consortium name="Pathogen Informatics"/>
            <person name="Doyle S."/>
        </authorList>
    </citation>
    <scope>NUCLEOTIDE SEQUENCE [LARGE SCALE GENOMIC DNA]</scope>
    <source>
        <strain evidence="3 4">NCTC11370</strain>
    </source>
</reference>
<keyword evidence="4" id="KW-1185">Reference proteome</keyword>
<keyword evidence="1" id="KW-0175">Coiled coil</keyword>
<dbReference type="EMBL" id="UGGT01000001">
    <property type="protein sequence ID" value="STO22688.1"/>
    <property type="molecule type" value="Genomic_DNA"/>
</dbReference>
<feature type="transmembrane region" description="Helical" evidence="2">
    <location>
        <begin position="956"/>
        <end position="977"/>
    </location>
</feature>
<evidence type="ECO:0000313" key="4">
    <source>
        <dbReference type="Proteomes" id="UP000254554"/>
    </source>
</evidence>
<accession>A0A377GED0</accession>
<gene>
    <name evidence="3" type="ORF">NCTC11370_02780</name>
</gene>
<organism evidence="3 4">
    <name type="scientific">Fluoribacter dumoffii</name>
    <dbReference type="NCBI Taxonomy" id="463"/>
    <lineage>
        <taxon>Bacteria</taxon>
        <taxon>Pseudomonadati</taxon>
        <taxon>Pseudomonadota</taxon>
        <taxon>Gammaproteobacteria</taxon>
        <taxon>Legionellales</taxon>
        <taxon>Legionellaceae</taxon>
        <taxon>Fluoribacter</taxon>
    </lineage>
</organism>
<evidence type="ECO:0000256" key="2">
    <source>
        <dbReference type="SAM" id="Phobius"/>
    </source>
</evidence>
<evidence type="ECO:0000256" key="1">
    <source>
        <dbReference type="SAM" id="Coils"/>
    </source>
</evidence>
<keyword evidence="2" id="KW-0472">Membrane</keyword>
<dbReference type="Proteomes" id="UP000254554">
    <property type="component" value="Unassembled WGS sequence"/>
</dbReference>
<sequence>MINPPKRNQINANSTNNGTKKSLILFHYYSTCFIVRYSALISGKNMFRKIESKSYTLTMLGTDTVYTPTLKNKKKVRVNRGATVTEYYPKGETLSIVSTLIKTNEAPVIDHKQLAPYQSSEVAIVNGPRTEGSNVGEKIGIGLGLALNALVRGQTELNEIAHSRGGVESILIAHEINSVKEIIASCENFEQLIGRLTSLQTERQKAPPKGQAVNNTPDIIIPLLTQLPKGKEARDQWFNALKANIPNVSMNLFIIDPVPGDVCWPITWYDSRFFTIPPIVKYAEFVYYENEHSDWGFTPIYPEASNPENQVIIRNTLPGHHGTGSAGTNASQQNVVVSPEKTKSTHVQKLMIFKLLKFLTEHGVEFKDAQEIFREHTGLGKKYITFLEGLGEAGIEVAHLDFPAIFRKLYDRIYENRAAYEAFNATHYTLMGVAPQRKVLRTNHKYGLLTEVFPKNKGYVNEEHSFLMKEYFFKILQVHSSEQQSLTGLIKSAQTVLTKNIKRITNLSSSLTEHSITATAILDSEDARKDVLSTFGTLIQRVSQQYLTDDWSTESKQEEKKELFSAIITVFSEFEELLQIDNPTINEFVTALLDLSMKGIIETVDQQHKNLEEELHHLQTPTDTKLKYFFNTLLMRINNDESNSGSEINPLLLTIFESPEFSELANYPVRSKIEYLCEQLKDQLPQKEDSNLVDQLAARFEEQYGDSFSEFEKLYSQIEVFINDISALSERFVKQENVFNKHELTLRKEAQALIDVAAQKFYHDRPNALPEPAEKGSFKELVERHAINKYGVVDRLKQQKALLEIQKAQLSANIHLMEHQIAEKEQAERELNASLEAEKAKKNEYHSALNDEKEAEYLLLINKKLVPLTEEYLSFLEGELSHRPPELELDDEIKAKDEKIKADIAKVTKLHKILTDNVSIPHPKDRLRLFYTKLDKHEKTLVQEHDPDWVCYRRNALIAAGILLSGIVPGLIVLAIYSQIGKTSVKSPLFWHTSGQNAVSSLNQHRKDADIEDINNEALNP</sequence>
<name>A0A377GED0_9GAMM</name>
<dbReference type="STRING" id="1094715.GCA_000236165_02625"/>
<feature type="coiled-coil region" evidence="1">
    <location>
        <begin position="793"/>
        <end position="855"/>
    </location>
</feature>